<dbReference type="OrthoDB" id="4023585at2759"/>
<dbReference type="Proteomes" id="UP000799440">
    <property type="component" value="Unassembled WGS sequence"/>
</dbReference>
<dbReference type="EMBL" id="MU006572">
    <property type="protein sequence ID" value="KAF2747572.1"/>
    <property type="molecule type" value="Genomic_DNA"/>
</dbReference>
<dbReference type="Gene3D" id="6.10.140.1430">
    <property type="match status" value="1"/>
</dbReference>
<reference evidence="2" key="1">
    <citation type="journal article" date="2020" name="Stud. Mycol.">
        <title>101 Dothideomycetes genomes: a test case for predicting lifestyles and emergence of pathogens.</title>
        <authorList>
            <person name="Haridas S."/>
            <person name="Albert R."/>
            <person name="Binder M."/>
            <person name="Bloem J."/>
            <person name="Labutti K."/>
            <person name="Salamov A."/>
            <person name="Andreopoulos B."/>
            <person name="Baker S."/>
            <person name="Barry K."/>
            <person name="Bills G."/>
            <person name="Bluhm B."/>
            <person name="Cannon C."/>
            <person name="Castanera R."/>
            <person name="Culley D."/>
            <person name="Daum C."/>
            <person name="Ezra D."/>
            <person name="Gonzalez J."/>
            <person name="Henrissat B."/>
            <person name="Kuo A."/>
            <person name="Liang C."/>
            <person name="Lipzen A."/>
            <person name="Lutzoni F."/>
            <person name="Magnuson J."/>
            <person name="Mondo S."/>
            <person name="Nolan M."/>
            <person name="Ohm R."/>
            <person name="Pangilinan J."/>
            <person name="Park H.-J."/>
            <person name="Ramirez L."/>
            <person name="Alfaro M."/>
            <person name="Sun H."/>
            <person name="Tritt A."/>
            <person name="Yoshinaga Y."/>
            <person name="Zwiers L.-H."/>
            <person name="Turgeon B."/>
            <person name="Goodwin S."/>
            <person name="Spatafora J."/>
            <person name="Crous P."/>
            <person name="Grigoriev I."/>
        </authorList>
    </citation>
    <scope>NUCLEOTIDE SEQUENCE</scope>
    <source>
        <strain evidence="2">CBS 119925</strain>
    </source>
</reference>
<feature type="compositionally biased region" description="Basic and acidic residues" evidence="1">
    <location>
        <begin position="61"/>
        <end position="76"/>
    </location>
</feature>
<feature type="compositionally biased region" description="Basic and acidic residues" evidence="1">
    <location>
        <begin position="103"/>
        <end position="121"/>
    </location>
</feature>
<sequence>MFRQAFLRNTAALQARAFSTTRVAYKGPIEMAKDAAKTVDRAVSGAAVKGIETGEKVVGTVKEKMPENEGEAKGQAKEAMGSAKGTANETMGQVKGKANELAGEAKGKAQELKGEAKARSP</sequence>
<protein>
    <recommendedName>
        <fullName evidence="4">LEA domain-containing protein</fullName>
    </recommendedName>
</protein>
<accession>A0A6A6VAD7</accession>
<name>A0A6A6VAD7_9PLEO</name>
<evidence type="ECO:0000313" key="3">
    <source>
        <dbReference type="Proteomes" id="UP000799440"/>
    </source>
</evidence>
<gene>
    <name evidence="2" type="ORF">M011DRAFT_467638</name>
</gene>
<evidence type="ECO:0000313" key="2">
    <source>
        <dbReference type="EMBL" id="KAF2747572.1"/>
    </source>
</evidence>
<keyword evidence="3" id="KW-1185">Reference proteome</keyword>
<evidence type="ECO:0000256" key="1">
    <source>
        <dbReference type="SAM" id="MobiDB-lite"/>
    </source>
</evidence>
<evidence type="ECO:0008006" key="4">
    <source>
        <dbReference type="Google" id="ProtNLM"/>
    </source>
</evidence>
<organism evidence="2 3">
    <name type="scientific">Sporormia fimetaria CBS 119925</name>
    <dbReference type="NCBI Taxonomy" id="1340428"/>
    <lineage>
        <taxon>Eukaryota</taxon>
        <taxon>Fungi</taxon>
        <taxon>Dikarya</taxon>
        <taxon>Ascomycota</taxon>
        <taxon>Pezizomycotina</taxon>
        <taxon>Dothideomycetes</taxon>
        <taxon>Pleosporomycetidae</taxon>
        <taxon>Pleosporales</taxon>
        <taxon>Sporormiaceae</taxon>
        <taxon>Sporormia</taxon>
    </lineage>
</organism>
<proteinExistence type="predicted"/>
<dbReference type="AlphaFoldDB" id="A0A6A6VAD7"/>
<feature type="region of interest" description="Disordered" evidence="1">
    <location>
        <begin position="59"/>
        <end position="121"/>
    </location>
</feature>